<proteinExistence type="inferred from homology"/>
<protein>
    <submittedName>
        <fullName evidence="3">FAD-dependent oxidoreductase</fullName>
    </submittedName>
</protein>
<evidence type="ECO:0000256" key="1">
    <source>
        <dbReference type="ARBA" id="ARBA00005995"/>
    </source>
</evidence>
<gene>
    <name evidence="3" type="ORF">F0U47_10280</name>
</gene>
<dbReference type="RefSeq" id="WP_149750238.1">
    <property type="nucleotide sequence ID" value="NZ_VUJW01000003.1"/>
</dbReference>
<evidence type="ECO:0000313" key="3">
    <source>
        <dbReference type="EMBL" id="KAA1427804.1"/>
    </source>
</evidence>
<keyword evidence="4" id="KW-1185">Reference proteome</keyword>
<dbReference type="EMBL" id="VUJW01000003">
    <property type="protein sequence ID" value="KAA1427804.1"/>
    <property type="molecule type" value="Genomic_DNA"/>
</dbReference>
<accession>A0A5B1M508</accession>
<dbReference type="InterPro" id="IPR036188">
    <property type="entry name" value="FAD/NAD-bd_sf"/>
</dbReference>
<dbReference type="Gene3D" id="3.50.50.60">
    <property type="entry name" value="FAD/NAD(P)-binding domain"/>
    <property type="match status" value="1"/>
</dbReference>
<dbReference type="AlphaFoldDB" id="A0A5B1M508"/>
<name>A0A5B1M508_9ACTN</name>
<organism evidence="3 4">
    <name type="scientific">Nocardioides antri</name>
    <dbReference type="NCBI Taxonomy" id="2607659"/>
    <lineage>
        <taxon>Bacteria</taxon>
        <taxon>Bacillati</taxon>
        <taxon>Actinomycetota</taxon>
        <taxon>Actinomycetes</taxon>
        <taxon>Propionibacteriales</taxon>
        <taxon>Nocardioidaceae</taxon>
        <taxon>Nocardioides</taxon>
    </lineage>
</organism>
<dbReference type="Proteomes" id="UP000324351">
    <property type="component" value="Unassembled WGS sequence"/>
</dbReference>
<dbReference type="GO" id="GO:0016491">
    <property type="term" value="F:oxidoreductase activity"/>
    <property type="evidence" value="ECO:0007669"/>
    <property type="project" value="InterPro"/>
</dbReference>
<reference evidence="3 4" key="1">
    <citation type="submission" date="2019-09" db="EMBL/GenBank/DDBJ databases">
        <title>Nocardioides panacisoli sp. nov., isolated from the soil of a ginseng field.</title>
        <authorList>
            <person name="Cho C."/>
        </authorList>
    </citation>
    <scope>NUCLEOTIDE SEQUENCE [LARGE SCALE GENOMIC DNA]</scope>
    <source>
        <strain evidence="3 4">BN140041</strain>
    </source>
</reference>
<evidence type="ECO:0000313" key="4">
    <source>
        <dbReference type="Proteomes" id="UP000324351"/>
    </source>
</evidence>
<dbReference type="InterPro" id="IPR050703">
    <property type="entry name" value="Flavin_MAO"/>
</dbReference>
<comment type="similarity">
    <text evidence="1">Belongs to the flavin monoamine oxidase family.</text>
</comment>
<evidence type="ECO:0000259" key="2">
    <source>
        <dbReference type="Pfam" id="PF01593"/>
    </source>
</evidence>
<dbReference type="SUPFAM" id="SSF51905">
    <property type="entry name" value="FAD/NAD(P)-binding domain"/>
    <property type="match status" value="1"/>
</dbReference>
<feature type="domain" description="Amine oxidase" evidence="2">
    <location>
        <begin position="13"/>
        <end position="419"/>
    </location>
</feature>
<dbReference type="PANTHER" id="PTHR43563">
    <property type="entry name" value="AMINE OXIDASE"/>
    <property type="match status" value="1"/>
</dbReference>
<dbReference type="PANTHER" id="PTHR43563:SF14">
    <property type="entry name" value="AMINE OXIDASE"/>
    <property type="match status" value="1"/>
</dbReference>
<dbReference type="InterPro" id="IPR002937">
    <property type="entry name" value="Amino_oxidase"/>
</dbReference>
<reference evidence="3 4" key="2">
    <citation type="submission" date="2019-09" db="EMBL/GenBank/DDBJ databases">
        <authorList>
            <person name="Jin C."/>
        </authorList>
    </citation>
    <scope>NUCLEOTIDE SEQUENCE [LARGE SCALE GENOMIC DNA]</scope>
    <source>
        <strain evidence="3 4">BN140041</strain>
    </source>
</reference>
<sequence length="437" mass="47237">MDTGPTIVIGAGLAGLTAAWTLAREGREVIVLEAEDRVGGRAYSSVDGWSDGQYTDYGGELIDDDYRALTTLCEQAGVELGEPIAYARPQEDDLSTVEGYLRVGTFVIQGEVLDRSACLESASRIREAATAHPPAQQEIVEQWIRRARLAAREAGIMRAVARMLCQLDPWDCDVHFVFGRPSAGFRRIVGGTQELAKKLAEDLDVRLGDPVARVSRIGRVTVETESGASYVGSRVICAAGPYAAVQIGFDPPLPEEKTMAVQSLLPAMGGKVIAQYAEGDAIRGRFREVVYTDGPFNACWVTMHQLDGGPAIVTSFITGQARHVLADEEASLGLLDDLVTKVVDSPVTRLRGEVKNWWADPLAMGVTVTPFDPARPAIAGTLAAMERRTHMAGDYTEAGMAGTLEAAVRSGRRAADEVLRTPQRFHIDDINERLARA</sequence>
<comment type="caution">
    <text evidence="3">The sequence shown here is derived from an EMBL/GenBank/DDBJ whole genome shotgun (WGS) entry which is preliminary data.</text>
</comment>
<dbReference type="Pfam" id="PF01593">
    <property type="entry name" value="Amino_oxidase"/>
    <property type="match status" value="1"/>
</dbReference>